<dbReference type="EMBL" id="VTWH01000002">
    <property type="protein sequence ID" value="KAA0970275.1"/>
    <property type="molecule type" value="Genomic_DNA"/>
</dbReference>
<evidence type="ECO:0000313" key="5">
    <source>
        <dbReference type="EMBL" id="KAA0970275.1"/>
    </source>
</evidence>
<evidence type="ECO:0000256" key="1">
    <source>
        <dbReference type="ARBA" id="ARBA00012528"/>
    </source>
</evidence>
<dbReference type="RefSeq" id="WP_149299093.1">
    <property type="nucleotide sequence ID" value="NZ_VTWH01000002.1"/>
</dbReference>
<feature type="transmembrane region" description="Helical" evidence="3">
    <location>
        <begin position="12"/>
        <end position="33"/>
    </location>
</feature>
<dbReference type="InterPro" id="IPR050469">
    <property type="entry name" value="Diguanylate_Cyclase"/>
</dbReference>
<feature type="domain" description="GGDEF" evidence="4">
    <location>
        <begin position="252"/>
        <end position="384"/>
    </location>
</feature>
<dbReference type="NCBIfam" id="TIGR00254">
    <property type="entry name" value="GGDEF"/>
    <property type="match status" value="1"/>
</dbReference>
<dbReference type="SUPFAM" id="SSF55073">
    <property type="entry name" value="Nucleotide cyclase"/>
    <property type="match status" value="1"/>
</dbReference>
<accession>A0A5B0DWN7</accession>
<dbReference type="PROSITE" id="PS50887">
    <property type="entry name" value="GGDEF"/>
    <property type="match status" value="1"/>
</dbReference>
<feature type="transmembrane region" description="Helical" evidence="3">
    <location>
        <begin position="68"/>
        <end position="86"/>
    </location>
</feature>
<dbReference type="PANTHER" id="PTHR45138">
    <property type="entry name" value="REGULATORY COMPONENTS OF SENSORY TRANSDUCTION SYSTEM"/>
    <property type="match status" value="1"/>
</dbReference>
<proteinExistence type="predicted"/>
<comment type="caution">
    <text evidence="5">The sequence shown here is derived from an EMBL/GenBank/DDBJ whole genome shotgun (WGS) entry which is preliminary data.</text>
</comment>
<dbReference type="InterPro" id="IPR029787">
    <property type="entry name" value="Nucleotide_cyclase"/>
</dbReference>
<evidence type="ECO:0000313" key="6">
    <source>
        <dbReference type="Proteomes" id="UP000324738"/>
    </source>
</evidence>
<dbReference type="PANTHER" id="PTHR45138:SF9">
    <property type="entry name" value="DIGUANYLATE CYCLASE DGCM-RELATED"/>
    <property type="match status" value="1"/>
</dbReference>
<gene>
    <name evidence="5" type="ORF">FPY71_07025</name>
</gene>
<dbReference type="GO" id="GO:0052621">
    <property type="term" value="F:diguanylate cyclase activity"/>
    <property type="evidence" value="ECO:0007669"/>
    <property type="project" value="UniProtKB-EC"/>
</dbReference>
<sequence length="408" mass="44141">MSFLDVLPRLDFLTIYVMIAVIGIALSAVWGAVCWQHRSFISARVWFVGCIAQAAGGLLLPFQIGNLAAPVASLAFGLIVFGFWLLWSGVRGFYGRDLRIKTAVGASALCSLLTVILFDNKEHLAILYAAGQIVPQVALLRLFLKTRGRSIGALIGCAGLFIGLTSHVIVVVMNIVILAGSGPVPDWFALAALTMVGAVMCGLLLNFGLAVMTIDHLREELAILANTESLTGLLNRRGFEDNAKGALMLAAGPASMVLCDLDHFKSVNDRFGHTAGDTVLREFSEILRSHLRSVDICGRVGGEEFAILFPGLSLSEARKRVGDLRKRLNQTEFKSRGEVFSVTASFGISERLKGEPYEVLFSRTDRLLYAAKDSGRDRIFSGIAGLSQTVNGPEDEIRTHDTVTSLLP</sequence>
<feature type="transmembrane region" description="Helical" evidence="3">
    <location>
        <begin position="98"/>
        <end position="118"/>
    </location>
</feature>
<keyword evidence="3" id="KW-1133">Transmembrane helix</keyword>
<organism evidence="5 6">
    <name type="scientific">Aureimonas fodinaquatilis</name>
    <dbReference type="NCBI Taxonomy" id="2565783"/>
    <lineage>
        <taxon>Bacteria</taxon>
        <taxon>Pseudomonadati</taxon>
        <taxon>Pseudomonadota</taxon>
        <taxon>Alphaproteobacteria</taxon>
        <taxon>Hyphomicrobiales</taxon>
        <taxon>Aurantimonadaceae</taxon>
        <taxon>Aureimonas</taxon>
    </lineage>
</organism>
<evidence type="ECO:0000259" key="4">
    <source>
        <dbReference type="PROSITE" id="PS50887"/>
    </source>
</evidence>
<dbReference type="FunFam" id="3.30.70.270:FF:000001">
    <property type="entry name" value="Diguanylate cyclase domain protein"/>
    <property type="match status" value="1"/>
</dbReference>
<evidence type="ECO:0000256" key="2">
    <source>
        <dbReference type="ARBA" id="ARBA00034247"/>
    </source>
</evidence>
<dbReference type="OrthoDB" id="9812260at2"/>
<feature type="transmembrane region" description="Helical" evidence="3">
    <location>
        <begin position="151"/>
        <end position="181"/>
    </location>
</feature>
<dbReference type="InterPro" id="IPR000160">
    <property type="entry name" value="GGDEF_dom"/>
</dbReference>
<evidence type="ECO:0000256" key="3">
    <source>
        <dbReference type="SAM" id="Phobius"/>
    </source>
</evidence>
<feature type="transmembrane region" description="Helical" evidence="3">
    <location>
        <begin position="45"/>
        <end position="62"/>
    </location>
</feature>
<dbReference type="SMART" id="SM00267">
    <property type="entry name" value="GGDEF"/>
    <property type="match status" value="1"/>
</dbReference>
<dbReference type="AlphaFoldDB" id="A0A5B0DWN7"/>
<dbReference type="InterPro" id="IPR043128">
    <property type="entry name" value="Rev_trsase/Diguanyl_cyclase"/>
</dbReference>
<reference evidence="5 6" key="1">
    <citation type="submission" date="2019-08" db="EMBL/GenBank/DDBJ databases">
        <title>Aureimonas fodiniaquatilis sp. nov., isolated from a coal mine wastewater.</title>
        <authorList>
            <person name="Kim W."/>
        </authorList>
    </citation>
    <scope>NUCLEOTIDE SEQUENCE [LARGE SCALE GENOMIC DNA]</scope>
    <source>
        <strain evidence="5 6">CAU 1482</strain>
    </source>
</reference>
<protein>
    <recommendedName>
        <fullName evidence="1">diguanylate cyclase</fullName>
        <ecNumber evidence="1">2.7.7.65</ecNumber>
    </recommendedName>
</protein>
<dbReference type="Gene3D" id="3.30.70.270">
    <property type="match status" value="1"/>
</dbReference>
<feature type="transmembrane region" description="Helical" evidence="3">
    <location>
        <begin position="124"/>
        <end position="144"/>
    </location>
</feature>
<name>A0A5B0DWN7_9HYPH</name>
<keyword evidence="3" id="KW-0472">Membrane</keyword>
<dbReference type="CDD" id="cd01949">
    <property type="entry name" value="GGDEF"/>
    <property type="match status" value="1"/>
</dbReference>
<comment type="catalytic activity">
    <reaction evidence="2">
        <text>2 GTP = 3',3'-c-di-GMP + 2 diphosphate</text>
        <dbReference type="Rhea" id="RHEA:24898"/>
        <dbReference type="ChEBI" id="CHEBI:33019"/>
        <dbReference type="ChEBI" id="CHEBI:37565"/>
        <dbReference type="ChEBI" id="CHEBI:58805"/>
        <dbReference type="EC" id="2.7.7.65"/>
    </reaction>
</comment>
<keyword evidence="3" id="KW-0812">Transmembrane</keyword>
<dbReference type="EC" id="2.7.7.65" evidence="1"/>
<feature type="transmembrane region" description="Helical" evidence="3">
    <location>
        <begin position="187"/>
        <end position="211"/>
    </location>
</feature>
<keyword evidence="6" id="KW-1185">Reference proteome</keyword>
<dbReference type="Proteomes" id="UP000324738">
    <property type="component" value="Unassembled WGS sequence"/>
</dbReference>
<dbReference type="Pfam" id="PF00990">
    <property type="entry name" value="GGDEF"/>
    <property type="match status" value="1"/>
</dbReference>